<dbReference type="AlphaFoldDB" id="A0A455U7T3"/>
<dbReference type="Proteomes" id="UP000320231">
    <property type="component" value="Chromosome"/>
</dbReference>
<evidence type="ECO:0000259" key="1">
    <source>
        <dbReference type="PROSITE" id="PS51447"/>
    </source>
</evidence>
<dbReference type="SUPFAM" id="SSF54991">
    <property type="entry name" value="Anticodon-binding domain of PheRS"/>
    <property type="match status" value="1"/>
</dbReference>
<dbReference type="SMART" id="SM00896">
    <property type="entry name" value="FDX-ACB"/>
    <property type="match status" value="1"/>
</dbReference>
<organism evidence="2 3">
    <name type="scientific">Vreelandella sulfidaeris</name>
    <dbReference type="NCBI Taxonomy" id="115553"/>
    <lineage>
        <taxon>Bacteria</taxon>
        <taxon>Pseudomonadati</taxon>
        <taxon>Pseudomonadota</taxon>
        <taxon>Gammaproteobacteria</taxon>
        <taxon>Oceanospirillales</taxon>
        <taxon>Halomonadaceae</taxon>
        <taxon>Vreelandella</taxon>
    </lineage>
</organism>
<name>A0A455U7T3_9GAMM</name>
<reference evidence="2 3" key="1">
    <citation type="journal article" date="2019" name="Microbiol. Resour. Announc.">
        <title>Complete Genome Sequence of Halomonas sulfidaeris Strain Esulfide1 Isolated from a Metal Sulfide Rock at a Depth of 2,200 Meters, Obtained Using Nanopore Sequencing.</title>
        <authorList>
            <person name="Saito M."/>
            <person name="Nishigata A."/>
            <person name="Galipon J."/>
            <person name="Arakawa K."/>
        </authorList>
    </citation>
    <scope>NUCLEOTIDE SEQUENCE [LARGE SCALE GENOMIC DNA]</scope>
    <source>
        <strain evidence="2 3">ATCC BAA-803</strain>
    </source>
</reference>
<feature type="domain" description="FDX-ACB" evidence="1">
    <location>
        <begin position="1"/>
        <end position="69"/>
    </location>
</feature>
<dbReference type="KEGG" id="hsr:HSBAA_35260"/>
<dbReference type="InterPro" id="IPR036690">
    <property type="entry name" value="Fdx_antiC-bd_sf"/>
</dbReference>
<dbReference type="InterPro" id="IPR005121">
    <property type="entry name" value="Fdx_antiC-bd"/>
</dbReference>
<sequence>MCQRASGDYLQDIKLFDVYAGKGVAEGHKSIALGLTWQHPSRTLNDEEINQLVDSIVTQVRVKLDAELRG</sequence>
<proteinExistence type="predicted"/>
<evidence type="ECO:0000313" key="3">
    <source>
        <dbReference type="Proteomes" id="UP000320231"/>
    </source>
</evidence>
<dbReference type="Pfam" id="PF03147">
    <property type="entry name" value="FDX-ACB"/>
    <property type="match status" value="1"/>
</dbReference>
<protein>
    <recommendedName>
        <fullName evidence="1">FDX-ACB domain-containing protein</fullName>
    </recommendedName>
</protein>
<gene>
    <name evidence="2" type="ORF">HSBAA_35260</name>
</gene>
<evidence type="ECO:0000313" key="2">
    <source>
        <dbReference type="EMBL" id="BBI62220.1"/>
    </source>
</evidence>
<dbReference type="Gene3D" id="3.30.70.380">
    <property type="entry name" value="Ferrodoxin-fold anticodon-binding domain"/>
    <property type="match status" value="1"/>
</dbReference>
<dbReference type="PROSITE" id="PS51447">
    <property type="entry name" value="FDX_ACB"/>
    <property type="match status" value="1"/>
</dbReference>
<accession>A0A455U7T3</accession>
<dbReference type="EMBL" id="AP019514">
    <property type="protein sequence ID" value="BBI62220.1"/>
    <property type="molecule type" value="Genomic_DNA"/>
</dbReference>